<proteinExistence type="predicted"/>
<evidence type="ECO:0000313" key="1">
    <source>
        <dbReference type="EMBL" id="DAF91997.1"/>
    </source>
</evidence>
<protein>
    <submittedName>
        <fullName evidence="1">Uncharacterized protein</fullName>
    </submittedName>
</protein>
<name>A0A8S5UBY1_9CAUD</name>
<organism evidence="1">
    <name type="scientific">Podoviridae sp. ctZkC8</name>
    <dbReference type="NCBI Taxonomy" id="2825259"/>
    <lineage>
        <taxon>Viruses</taxon>
        <taxon>Duplodnaviria</taxon>
        <taxon>Heunggongvirae</taxon>
        <taxon>Uroviricota</taxon>
        <taxon>Caudoviricetes</taxon>
    </lineage>
</organism>
<sequence length="41" mass="4683">MSFNRDDITHKNDDGTIGSTYLGYLIRNGIVYTRAKSLGYR</sequence>
<dbReference type="EMBL" id="BK016062">
    <property type="protein sequence ID" value="DAF91997.1"/>
    <property type="molecule type" value="Genomic_DNA"/>
</dbReference>
<reference evidence="1" key="1">
    <citation type="journal article" date="2021" name="Proc. Natl. Acad. Sci. U.S.A.">
        <title>A Catalog of Tens of Thousands of Viruses from Human Metagenomes Reveals Hidden Associations with Chronic Diseases.</title>
        <authorList>
            <person name="Tisza M.J."/>
            <person name="Buck C.B."/>
        </authorList>
    </citation>
    <scope>NUCLEOTIDE SEQUENCE</scope>
    <source>
        <strain evidence="1">CtZkC8</strain>
    </source>
</reference>
<accession>A0A8S5UBY1</accession>